<reference evidence="3 4" key="1">
    <citation type="submission" date="2017-12" db="EMBL/GenBank/DDBJ databases">
        <authorList>
            <person name="Hurst M.R.H."/>
        </authorList>
    </citation>
    <scope>NUCLEOTIDE SEQUENCE [LARGE SCALE GENOMIC DNA]</scope>
    <source>
        <strain evidence="3 4">SY-3-19</strain>
    </source>
</reference>
<dbReference type="Proteomes" id="UP000239504">
    <property type="component" value="Unassembled WGS sequence"/>
</dbReference>
<feature type="region of interest" description="Disordered" evidence="1">
    <location>
        <begin position="23"/>
        <end position="75"/>
    </location>
</feature>
<evidence type="ECO:0008006" key="5">
    <source>
        <dbReference type="Google" id="ProtNLM"/>
    </source>
</evidence>
<evidence type="ECO:0000313" key="4">
    <source>
        <dbReference type="Proteomes" id="UP000239504"/>
    </source>
</evidence>
<keyword evidence="4" id="KW-1185">Reference proteome</keyword>
<evidence type="ECO:0000256" key="1">
    <source>
        <dbReference type="SAM" id="MobiDB-lite"/>
    </source>
</evidence>
<protein>
    <recommendedName>
        <fullName evidence="5">Lipoprotein</fullName>
    </recommendedName>
</protein>
<proteinExistence type="predicted"/>
<dbReference type="AlphaFoldDB" id="A0A2S7KAZ2"/>
<keyword evidence="2" id="KW-0732">Signal</keyword>
<organism evidence="3 4">
    <name type="scientific">Hyphococcus luteus</name>
    <dbReference type="NCBI Taxonomy" id="2058213"/>
    <lineage>
        <taxon>Bacteria</taxon>
        <taxon>Pseudomonadati</taxon>
        <taxon>Pseudomonadota</taxon>
        <taxon>Alphaproteobacteria</taxon>
        <taxon>Parvularculales</taxon>
        <taxon>Parvularculaceae</taxon>
        <taxon>Hyphococcus</taxon>
    </lineage>
</organism>
<feature type="chain" id="PRO_5015466326" description="Lipoprotein" evidence="2">
    <location>
        <begin position="20"/>
        <end position="167"/>
    </location>
</feature>
<comment type="caution">
    <text evidence="3">The sequence shown here is derived from an EMBL/GenBank/DDBJ whole genome shotgun (WGS) entry which is preliminary data.</text>
</comment>
<feature type="signal peptide" evidence="2">
    <location>
        <begin position="1"/>
        <end position="19"/>
    </location>
</feature>
<name>A0A2S7KAZ2_9PROT</name>
<dbReference type="EMBL" id="PJCH01000001">
    <property type="protein sequence ID" value="PQA89637.1"/>
    <property type="molecule type" value="Genomic_DNA"/>
</dbReference>
<evidence type="ECO:0000313" key="3">
    <source>
        <dbReference type="EMBL" id="PQA89637.1"/>
    </source>
</evidence>
<gene>
    <name evidence="3" type="ORF">CW354_01875</name>
</gene>
<accession>A0A2S7KAZ2</accession>
<evidence type="ECO:0000256" key="2">
    <source>
        <dbReference type="SAM" id="SignalP"/>
    </source>
</evidence>
<dbReference type="PROSITE" id="PS51257">
    <property type="entry name" value="PROKAR_LIPOPROTEIN"/>
    <property type="match status" value="1"/>
</dbReference>
<sequence length="167" mass="16800">MTKRTLQRLLIAAAAGALAACAGEEAQDDAASSEAQSMAETAASDDAQAAAESAPEPAEPAGEETAAPAPAAADDPVTGMCLYYNKGEEDACACAAERFREAEAEADRYAAIASAFLSGDAALSTADRWQQAVEAAAAAEGVSMTSLLAQSNALGKAHREAMKACGL</sequence>
<dbReference type="RefSeq" id="WP_104828339.1">
    <property type="nucleotide sequence ID" value="NZ_PJCH01000001.1"/>
</dbReference>